<feature type="transmembrane region" description="Helical" evidence="9">
    <location>
        <begin position="600"/>
        <end position="623"/>
    </location>
</feature>
<feature type="transmembrane region" description="Helical" evidence="9">
    <location>
        <begin position="635"/>
        <end position="660"/>
    </location>
</feature>
<feature type="transmembrane region" description="Helical" evidence="9">
    <location>
        <begin position="137"/>
        <end position="158"/>
    </location>
</feature>
<dbReference type="GO" id="GO:0015031">
    <property type="term" value="P:protein transport"/>
    <property type="evidence" value="ECO:0007669"/>
    <property type="project" value="UniProtKB-KW"/>
</dbReference>
<feature type="transmembrane region" description="Helical" evidence="9">
    <location>
        <begin position="384"/>
        <end position="403"/>
    </location>
</feature>
<dbReference type="EMBL" id="KN822986">
    <property type="protein sequence ID" value="KIO29153.1"/>
    <property type="molecule type" value="Genomic_DNA"/>
</dbReference>
<feature type="transmembrane region" description="Helical" evidence="9">
    <location>
        <begin position="200"/>
        <end position="218"/>
    </location>
</feature>
<feature type="transmembrane region" description="Helical" evidence="9">
    <location>
        <begin position="493"/>
        <end position="515"/>
    </location>
</feature>
<evidence type="ECO:0000256" key="9">
    <source>
        <dbReference type="SAM" id="Phobius"/>
    </source>
</evidence>
<dbReference type="HOGENOM" id="CLU_004965_1_1_1"/>
<feature type="transmembrane region" description="Helical" evidence="9">
    <location>
        <begin position="560"/>
        <end position="580"/>
    </location>
</feature>
<dbReference type="NCBIfam" id="TIGR00728">
    <property type="entry name" value="OPT_sfam"/>
    <property type="match status" value="1"/>
</dbReference>
<keyword evidence="4 9" id="KW-0812">Transmembrane</keyword>
<dbReference type="OrthoDB" id="9986677at2759"/>
<name>A0A0C3L5Q3_9AGAM</name>
<keyword evidence="7 9" id="KW-1133">Transmembrane helix</keyword>
<proteinExistence type="inferred from homology"/>
<dbReference type="InterPro" id="IPR004813">
    <property type="entry name" value="OPT"/>
</dbReference>
<dbReference type="Proteomes" id="UP000054248">
    <property type="component" value="Unassembled WGS sequence"/>
</dbReference>
<dbReference type="AlphaFoldDB" id="A0A0C3L5Q3"/>
<feature type="transmembrane region" description="Helical" evidence="9">
    <location>
        <begin position="25"/>
        <end position="47"/>
    </location>
</feature>
<accession>A0A0C3L5Q3</accession>
<gene>
    <name evidence="10" type="ORF">M407DRAFT_70976</name>
</gene>
<sequence length="681" mass="76658">DDSVYPEVRASVSNVDDTEMPVMTIRAWVIGITLVVVTTGMNVFLYFRWPAPVLAPAIVMLISFPLGKLAALVLPIRYWTIPERLPWIGGREFSLNPSPFNVKEHTLICIMANINASTYIVNAAAVTDRRFGYPLNLGMQVLLIISTKLIGFCLAAFWRNILVIPGSSIWPQNLVISALLNSLHAEDGGRMGYGMSRRRFFTYVAGGTVLYSFLPDNVVVNQLFGSVTGLGMGFLSFDWSQISWVVSPLVVPWWALWQQFFGFVVFYWLVVPILYYKNVWKSGHLPIMGSSAYDRFAEPYSLKHVITRDFRLNVTAYEEYSPIYVPISYSMTYLLGFAVPMAALVHIILWHGESIYKVLRGEQVEKPDIHARLMKEYPDINMRWIWAIFVLSFAGVLGSFGIHNDILPVWSAFVIILIPIIWFLPVVIIYAMTTNLIPLNLYAQVIPGLMLPGQPIAALIMKNVALEAIKSGSIFAQDQKLSHYMKVPPRATLLAQVVAATLAVVVQVGVQHLVFKVVPDACTPDQANQITCNGLGVQFTSSLVWGLIGPRRLFGKNEIYRFHPYGILIGAILPVILWFWRRRRPNSLVGSLNIPLVLSGPLGVPPATGINYSSWFLLGFYLVRRHKSQWWLKYNYILSSALDSGTIIGILLVFLCLYLPKKGTLTLNWWGNTVWQNSTFI</sequence>
<feature type="transmembrane region" description="Helical" evidence="9">
    <location>
        <begin position="327"/>
        <end position="350"/>
    </location>
</feature>
<evidence type="ECO:0000256" key="4">
    <source>
        <dbReference type="ARBA" id="ARBA00022692"/>
    </source>
</evidence>
<protein>
    <recommendedName>
        <fullName evidence="12">OPT superfamily oligopeptide transporter</fullName>
    </recommendedName>
</protein>
<reference evidence="11" key="2">
    <citation type="submission" date="2015-01" db="EMBL/GenBank/DDBJ databases">
        <title>Evolutionary Origins and Diversification of the Mycorrhizal Mutualists.</title>
        <authorList>
            <consortium name="DOE Joint Genome Institute"/>
            <consortium name="Mycorrhizal Genomics Consortium"/>
            <person name="Kohler A."/>
            <person name="Kuo A."/>
            <person name="Nagy L.G."/>
            <person name="Floudas D."/>
            <person name="Copeland A."/>
            <person name="Barry K.W."/>
            <person name="Cichocki N."/>
            <person name="Veneault-Fourrey C."/>
            <person name="LaButti K."/>
            <person name="Lindquist E.A."/>
            <person name="Lipzen A."/>
            <person name="Lundell T."/>
            <person name="Morin E."/>
            <person name="Murat C."/>
            <person name="Riley R."/>
            <person name="Ohm R."/>
            <person name="Sun H."/>
            <person name="Tunlid A."/>
            <person name="Henrissat B."/>
            <person name="Grigoriev I.V."/>
            <person name="Hibbett D.S."/>
            <person name="Martin F."/>
        </authorList>
    </citation>
    <scope>NUCLEOTIDE SEQUENCE [LARGE SCALE GENOMIC DNA]</scope>
    <source>
        <strain evidence="11">MUT 4182</strain>
    </source>
</reference>
<evidence type="ECO:0000256" key="6">
    <source>
        <dbReference type="ARBA" id="ARBA00022927"/>
    </source>
</evidence>
<dbReference type="NCBIfam" id="TIGR00727">
    <property type="entry name" value="ISP4_OPT"/>
    <property type="match status" value="1"/>
</dbReference>
<evidence type="ECO:0000313" key="10">
    <source>
        <dbReference type="EMBL" id="KIO29153.1"/>
    </source>
</evidence>
<evidence type="ECO:0000256" key="8">
    <source>
        <dbReference type="ARBA" id="ARBA00023136"/>
    </source>
</evidence>
<evidence type="ECO:0000256" key="2">
    <source>
        <dbReference type="ARBA" id="ARBA00008807"/>
    </source>
</evidence>
<evidence type="ECO:0000256" key="1">
    <source>
        <dbReference type="ARBA" id="ARBA00004141"/>
    </source>
</evidence>
<keyword evidence="8 9" id="KW-0472">Membrane</keyword>
<keyword evidence="6" id="KW-0653">Protein transport</keyword>
<feature type="transmembrane region" description="Helical" evidence="9">
    <location>
        <begin position="253"/>
        <end position="276"/>
    </location>
</feature>
<dbReference type="InterPro" id="IPR004648">
    <property type="entry name" value="Oligpept_transpt"/>
</dbReference>
<comment type="subcellular location">
    <subcellularLocation>
        <location evidence="1">Membrane</location>
        <topology evidence="1">Multi-pass membrane protein</topology>
    </subcellularLocation>
</comment>
<keyword evidence="11" id="KW-1185">Reference proteome</keyword>
<dbReference type="GO" id="GO:0016020">
    <property type="term" value="C:membrane"/>
    <property type="evidence" value="ECO:0007669"/>
    <property type="project" value="UniProtKB-SubCell"/>
</dbReference>
<feature type="transmembrane region" description="Helical" evidence="9">
    <location>
        <begin position="409"/>
        <end position="432"/>
    </location>
</feature>
<evidence type="ECO:0000313" key="11">
    <source>
        <dbReference type="Proteomes" id="UP000054248"/>
    </source>
</evidence>
<dbReference type="PANTHER" id="PTHR22601">
    <property type="entry name" value="ISP4 LIKE PROTEIN"/>
    <property type="match status" value="1"/>
</dbReference>
<feature type="non-terminal residue" evidence="10">
    <location>
        <position position="1"/>
    </location>
</feature>
<evidence type="ECO:0008006" key="12">
    <source>
        <dbReference type="Google" id="ProtNLM"/>
    </source>
</evidence>
<evidence type="ECO:0000256" key="5">
    <source>
        <dbReference type="ARBA" id="ARBA00022856"/>
    </source>
</evidence>
<keyword evidence="5" id="KW-0571">Peptide transport</keyword>
<feature type="transmembrane region" description="Helical" evidence="9">
    <location>
        <begin position="54"/>
        <end position="76"/>
    </location>
</feature>
<evidence type="ECO:0000256" key="3">
    <source>
        <dbReference type="ARBA" id="ARBA00022448"/>
    </source>
</evidence>
<organism evidence="10 11">
    <name type="scientific">Tulasnella calospora MUT 4182</name>
    <dbReference type="NCBI Taxonomy" id="1051891"/>
    <lineage>
        <taxon>Eukaryota</taxon>
        <taxon>Fungi</taxon>
        <taxon>Dikarya</taxon>
        <taxon>Basidiomycota</taxon>
        <taxon>Agaricomycotina</taxon>
        <taxon>Agaricomycetes</taxon>
        <taxon>Cantharellales</taxon>
        <taxon>Tulasnellaceae</taxon>
        <taxon>Tulasnella</taxon>
    </lineage>
</organism>
<dbReference type="GO" id="GO:0035673">
    <property type="term" value="F:oligopeptide transmembrane transporter activity"/>
    <property type="evidence" value="ECO:0007669"/>
    <property type="project" value="InterPro"/>
</dbReference>
<feature type="transmembrane region" description="Helical" evidence="9">
    <location>
        <begin position="527"/>
        <end position="548"/>
    </location>
</feature>
<reference evidence="10 11" key="1">
    <citation type="submission" date="2014-04" db="EMBL/GenBank/DDBJ databases">
        <authorList>
            <consortium name="DOE Joint Genome Institute"/>
            <person name="Kuo A."/>
            <person name="Girlanda M."/>
            <person name="Perotto S."/>
            <person name="Kohler A."/>
            <person name="Nagy L.G."/>
            <person name="Floudas D."/>
            <person name="Copeland A."/>
            <person name="Barry K.W."/>
            <person name="Cichocki N."/>
            <person name="Veneault-Fourrey C."/>
            <person name="LaButti K."/>
            <person name="Lindquist E.A."/>
            <person name="Lipzen A."/>
            <person name="Lundell T."/>
            <person name="Morin E."/>
            <person name="Murat C."/>
            <person name="Sun H."/>
            <person name="Tunlid A."/>
            <person name="Henrissat B."/>
            <person name="Grigoriev I.V."/>
            <person name="Hibbett D.S."/>
            <person name="Martin F."/>
            <person name="Nordberg H.P."/>
            <person name="Cantor M.N."/>
            <person name="Hua S.X."/>
        </authorList>
    </citation>
    <scope>NUCLEOTIDE SEQUENCE [LARGE SCALE GENOMIC DNA]</scope>
    <source>
        <strain evidence="10 11">MUT 4182</strain>
    </source>
</reference>
<dbReference type="Pfam" id="PF03169">
    <property type="entry name" value="OPT"/>
    <property type="match status" value="1"/>
</dbReference>
<keyword evidence="3" id="KW-0813">Transport</keyword>
<comment type="similarity">
    <text evidence="2">Belongs to the oligopeptide OPT transporter family.</text>
</comment>
<evidence type="ECO:0000256" key="7">
    <source>
        <dbReference type="ARBA" id="ARBA00022989"/>
    </source>
</evidence>